<protein>
    <submittedName>
        <fullName evidence="1">Uncharacterized protein</fullName>
    </submittedName>
</protein>
<organism evidence="1">
    <name type="scientific">bioreactor metagenome</name>
    <dbReference type="NCBI Taxonomy" id="1076179"/>
    <lineage>
        <taxon>unclassified sequences</taxon>
        <taxon>metagenomes</taxon>
        <taxon>ecological metagenomes</taxon>
    </lineage>
</organism>
<dbReference type="AlphaFoldDB" id="A0A645BA31"/>
<name>A0A645BA31_9ZZZZ</name>
<reference evidence="1" key="1">
    <citation type="submission" date="2019-08" db="EMBL/GenBank/DDBJ databases">
        <authorList>
            <person name="Kucharzyk K."/>
            <person name="Murdoch R.W."/>
            <person name="Higgins S."/>
            <person name="Loffler F."/>
        </authorList>
    </citation>
    <scope>NUCLEOTIDE SEQUENCE</scope>
</reference>
<dbReference type="EMBL" id="VSSQ01018591">
    <property type="protein sequence ID" value="MPM61916.1"/>
    <property type="molecule type" value="Genomic_DNA"/>
</dbReference>
<gene>
    <name evidence="1" type="ORF">SDC9_108780</name>
</gene>
<accession>A0A645BA31</accession>
<evidence type="ECO:0000313" key="1">
    <source>
        <dbReference type="EMBL" id="MPM61916.1"/>
    </source>
</evidence>
<comment type="caution">
    <text evidence="1">The sequence shown here is derived from an EMBL/GenBank/DDBJ whole genome shotgun (WGS) entry which is preliminary data.</text>
</comment>
<sequence>MVNTKEKAETFSRLYKNLWIEVTPYQLDLMKHCIGLDYKKRPYRNYFCTSSDDEDWNELVGKGLAIKSNKEPNNGCIYFWLSRQGVEYTLGKSVSDKVYKEM</sequence>
<proteinExistence type="predicted"/>